<evidence type="ECO:0000256" key="1">
    <source>
        <dbReference type="SAM" id="MobiDB-lite"/>
    </source>
</evidence>
<proteinExistence type="predicted"/>
<accession>A0AAN6WEE6</accession>
<comment type="caution">
    <text evidence="2">The sequence shown here is derived from an EMBL/GenBank/DDBJ whole genome shotgun (WGS) entry which is preliminary data.</text>
</comment>
<feature type="compositionally biased region" description="Basic and acidic residues" evidence="1">
    <location>
        <begin position="1"/>
        <end position="10"/>
    </location>
</feature>
<protein>
    <submittedName>
        <fullName evidence="2">Uncharacterized protein</fullName>
    </submittedName>
</protein>
<gene>
    <name evidence="2" type="ORF">QBC36DRAFT_46740</name>
</gene>
<organism evidence="2 3">
    <name type="scientific">Triangularia setosa</name>
    <dbReference type="NCBI Taxonomy" id="2587417"/>
    <lineage>
        <taxon>Eukaryota</taxon>
        <taxon>Fungi</taxon>
        <taxon>Dikarya</taxon>
        <taxon>Ascomycota</taxon>
        <taxon>Pezizomycotina</taxon>
        <taxon>Sordariomycetes</taxon>
        <taxon>Sordariomycetidae</taxon>
        <taxon>Sordariales</taxon>
        <taxon>Podosporaceae</taxon>
        <taxon>Triangularia</taxon>
    </lineage>
</organism>
<name>A0AAN6WEE6_9PEZI</name>
<dbReference type="EMBL" id="MU866104">
    <property type="protein sequence ID" value="KAK4180088.1"/>
    <property type="molecule type" value="Genomic_DNA"/>
</dbReference>
<evidence type="ECO:0000313" key="2">
    <source>
        <dbReference type="EMBL" id="KAK4180088.1"/>
    </source>
</evidence>
<feature type="region of interest" description="Disordered" evidence="1">
    <location>
        <begin position="1"/>
        <end position="28"/>
    </location>
</feature>
<reference evidence="2" key="1">
    <citation type="journal article" date="2023" name="Mol. Phylogenet. Evol.">
        <title>Genome-scale phylogeny and comparative genomics of the fungal order Sordariales.</title>
        <authorList>
            <person name="Hensen N."/>
            <person name="Bonometti L."/>
            <person name="Westerberg I."/>
            <person name="Brannstrom I.O."/>
            <person name="Guillou S."/>
            <person name="Cros-Aarteil S."/>
            <person name="Calhoun S."/>
            <person name="Haridas S."/>
            <person name="Kuo A."/>
            <person name="Mondo S."/>
            <person name="Pangilinan J."/>
            <person name="Riley R."/>
            <person name="LaButti K."/>
            <person name="Andreopoulos B."/>
            <person name="Lipzen A."/>
            <person name="Chen C."/>
            <person name="Yan M."/>
            <person name="Daum C."/>
            <person name="Ng V."/>
            <person name="Clum A."/>
            <person name="Steindorff A."/>
            <person name="Ohm R.A."/>
            <person name="Martin F."/>
            <person name="Silar P."/>
            <person name="Natvig D.O."/>
            <person name="Lalanne C."/>
            <person name="Gautier V."/>
            <person name="Ament-Velasquez S.L."/>
            <person name="Kruys A."/>
            <person name="Hutchinson M.I."/>
            <person name="Powell A.J."/>
            <person name="Barry K."/>
            <person name="Miller A.N."/>
            <person name="Grigoriev I.V."/>
            <person name="Debuchy R."/>
            <person name="Gladieux P."/>
            <person name="Hiltunen Thoren M."/>
            <person name="Johannesson H."/>
        </authorList>
    </citation>
    <scope>NUCLEOTIDE SEQUENCE</scope>
    <source>
        <strain evidence="2">CBS 892.96</strain>
    </source>
</reference>
<keyword evidence="3" id="KW-1185">Reference proteome</keyword>
<dbReference type="AlphaFoldDB" id="A0AAN6WEE6"/>
<reference evidence="2" key="2">
    <citation type="submission" date="2023-05" db="EMBL/GenBank/DDBJ databases">
        <authorList>
            <consortium name="Lawrence Berkeley National Laboratory"/>
            <person name="Steindorff A."/>
            <person name="Hensen N."/>
            <person name="Bonometti L."/>
            <person name="Westerberg I."/>
            <person name="Brannstrom I.O."/>
            <person name="Guillou S."/>
            <person name="Cros-Aarteil S."/>
            <person name="Calhoun S."/>
            <person name="Haridas S."/>
            <person name="Kuo A."/>
            <person name="Mondo S."/>
            <person name="Pangilinan J."/>
            <person name="Riley R."/>
            <person name="Labutti K."/>
            <person name="Andreopoulos B."/>
            <person name="Lipzen A."/>
            <person name="Chen C."/>
            <person name="Yanf M."/>
            <person name="Daum C."/>
            <person name="Ng V."/>
            <person name="Clum A."/>
            <person name="Ohm R."/>
            <person name="Martin F."/>
            <person name="Silar P."/>
            <person name="Natvig D."/>
            <person name="Lalanne C."/>
            <person name="Gautier V."/>
            <person name="Ament-Velasquez S.L."/>
            <person name="Kruys A."/>
            <person name="Hutchinson M.I."/>
            <person name="Powell A.J."/>
            <person name="Barry K."/>
            <person name="Miller A.N."/>
            <person name="Grigoriev I.V."/>
            <person name="Debuchy R."/>
            <person name="Gladieux P."/>
            <person name="Thoren M.H."/>
            <person name="Johannesson H."/>
        </authorList>
    </citation>
    <scope>NUCLEOTIDE SEQUENCE</scope>
    <source>
        <strain evidence="2">CBS 892.96</strain>
    </source>
</reference>
<sequence length="263" mass="29316">MDHHRIRETEENNSSHSNQTQNTEVFANPSIRAGDYYTYVDRNLNHHHQQYRYLAGQRLQSVPHLTFSPSPAIGNHCINHSGTPGANFTMGRQHALSAGDSPPSLPEHTGATAPLQAVVATTSANSMPPPHESSDVTSWKKHTLPDKVMIQVKGKWFVALVINKPHSIMDHDFAQKFLELRVMPIPTCQLEEIAAITDGHSSGPREFVTFDAQIPSLELNSNWKTTVALLHDTWKFQSAPLLLGQSFFERLAKEHGPASHRAQ</sequence>
<dbReference type="Proteomes" id="UP001302321">
    <property type="component" value="Unassembled WGS sequence"/>
</dbReference>
<evidence type="ECO:0000313" key="3">
    <source>
        <dbReference type="Proteomes" id="UP001302321"/>
    </source>
</evidence>
<feature type="compositionally biased region" description="Low complexity" evidence="1">
    <location>
        <begin position="12"/>
        <end position="24"/>
    </location>
</feature>